<keyword evidence="2" id="KW-0614">Plasmid</keyword>
<feature type="transmembrane region" description="Helical" evidence="1">
    <location>
        <begin position="39"/>
        <end position="59"/>
    </location>
</feature>
<name>A0A1C7FHI2_9VIBR</name>
<dbReference type="Proteomes" id="UP000092528">
    <property type="component" value="Plasmid pVS127"/>
</dbReference>
<organism evidence="2 3">
    <name type="scientific">Vibrio scophthalmi</name>
    <dbReference type="NCBI Taxonomy" id="45658"/>
    <lineage>
        <taxon>Bacteria</taxon>
        <taxon>Pseudomonadati</taxon>
        <taxon>Pseudomonadota</taxon>
        <taxon>Gammaproteobacteria</taxon>
        <taxon>Vibrionales</taxon>
        <taxon>Vibrionaceae</taxon>
        <taxon>Vibrio</taxon>
    </lineage>
</organism>
<sequence>MTTQSKPRASRWVSALLLLALLLIGVALTVVLDEKVLVSHAYSVPMMLFRSATYGLLFMKAKKRHLAPIVVVAVFNELFIFLTWSGAITLW</sequence>
<dbReference type="RefSeq" id="WP_065546859.1">
    <property type="nucleotide sequence ID" value="NZ_CP016416.1"/>
</dbReference>
<dbReference type="AlphaFoldDB" id="A0A1C7FHI2"/>
<protein>
    <submittedName>
        <fullName evidence="2">Uncharacterized protein</fullName>
    </submittedName>
</protein>
<dbReference type="EMBL" id="CP016416">
    <property type="protein sequence ID" value="ANU39366.1"/>
    <property type="molecule type" value="Genomic_DNA"/>
</dbReference>
<reference evidence="2 3" key="1">
    <citation type="submission" date="2016-07" db="EMBL/GenBank/DDBJ databases">
        <title>Genome sequencing of Vibrio scophthalmi strain VS-05, an isolated from Paralichthys olivaceus.</title>
        <authorList>
            <person name="Han H.-J."/>
        </authorList>
    </citation>
    <scope>NUCLEOTIDE SEQUENCE [LARGE SCALE GENOMIC DNA]</scope>
    <source>
        <strain evidence="2 3">VS-05</strain>
        <plasmid evidence="3">pvs127</plasmid>
    </source>
</reference>
<accession>A0A1C7FHI2</accession>
<proteinExistence type="predicted"/>
<dbReference type="PATRIC" id="fig|45658.7.peg.4320"/>
<feature type="transmembrane region" description="Helical" evidence="1">
    <location>
        <begin position="66"/>
        <end position="88"/>
    </location>
</feature>
<keyword evidence="1" id="KW-0472">Membrane</keyword>
<gene>
    <name evidence="2" type="ORF">VSVS05_04331</name>
</gene>
<evidence type="ECO:0000313" key="3">
    <source>
        <dbReference type="Proteomes" id="UP000092528"/>
    </source>
</evidence>
<keyword evidence="1" id="KW-0812">Transmembrane</keyword>
<geneLocation type="plasmid" evidence="3">
    <name>pvs127</name>
</geneLocation>
<evidence type="ECO:0000313" key="2">
    <source>
        <dbReference type="EMBL" id="ANU39366.1"/>
    </source>
</evidence>
<keyword evidence="3" id="KW-1185">Reference proteome</keyword>
<keyword evidence="1" id="KW-1133">Transmembrane helix</keyword>
<evidence type="ECO:0000256" key="1">
    <source>
        <dbReference type="SAM" id="Phobius"/>
    </source>
</evidence>